<name>A0A1I8BDM1_MELHA</name>
<protein>
    <submittedName>
        <fullName evidence="2">HECT domain-containing protein</fullName>
    </submittedName>
</protein>
<dbReference type="Pfam" id="PF17175">
    <property type="entry name" value="MOLO1"/>
    <property type="match status" value="1"/>
</dbReference>
<sequence length="184" mass="20448">MIVPVTGQFNARNYPDPRMDPFSCRLILPGQVCDPAEVLTPDERRILNEKITRLSQDVLQTAFHRSVGHFRLGSYAQGLEGMVEYIVSAYGSAHIVQTPAIGDGIFPTNTQPFSSLPSSSGTGQFTAIQGVRQKTNINKLEKFDFEDIPEEDRLWVRILVKALTQCGDDNLTLHVKAIAEGFLK</sequence>
<dbReference type="InterPro" id="IPR033438">
    <property type="entry name" value="MOLO1"/>
</dbReference>
<organism evidence="1 2">
    <name type="scientific">Meloidogyne hapla</name>
    <name type="common">Root-knot nematode worm</name>
    <dbReference type="NCBI Taxonomy" id="6305"/>
    <lineage>
        <taxon>Eukaryota</taxon>
        <taxon>Metazoa</taxon>
        <taxon>Ecdysozoa</taxon>
        <taxon>Nematoda</taxon>
        <taxon>Chromadorea</taxon>
        <taxon>Rhabditida</taxon>
        <taxon>Tylenchina</taxon>
        <taxon>Tylenchomorpha</taxon>
        <taxon>Tylenchoidea</taxon>
        <taxon>Meloidogynidae</taxon>
        <taxon>Meloidogyninae</taxon>
        <taxon>Meloidogyne</taxon>
    </lineage>
</organism>
<dbReference type="AlphaFoldDB" id="A0A1I8BDM1"/>
<dbReference type="GO" id="GO:0005892">
    <property type="term" value="C:acetylcholine-gated channel complex"/>
    <property type="evidence" value="ECO:0007669"/>
    <property type="project" value="InterPro"/>
</dbReference>
<evidence type="ECO:0000313" key="2">
    <source>
        <dbReference type="WBParaSite" id="MhA1_Contig196.frz3.gene16"/>
    </source>
</evidence>
<accession>A0A1I8BDM1</accession>
<evidence type="ECO:0000313" key="1">
    <source>
        <dbReference type="Proteomes" id="UP000095281"/>
    </source>
</evidence>
<reference evidence="2" key="1">
    <citation type="submission" date="2016-11" db="UniProtKB">
        <authorList>
            <consortium name="WormBaseParasite"/>
        </authorList>
    </citation>
    <scope>IDENTIFICATION</scope>
</reference>
<keyword evidence="1" id="KW-1185">Reference proteome</keyword>
<dbReference type="OMA" id="QDRQVFT"/>
<dbReference type="WBParaSite" id="MhA1_Contig196.frz3.gene16">
    <property type="protein sequence ID" value="MhA1_Contig196.frz3.gene16"/>
    <property type="gene ID" value="MhA1_Contig196.frz3.gene16"/>
</dbReference>
<dbReference type="Proteomes" id="UP000095281">
    <property type="component" value="Unplaced"/>
</dbReference>
<proteinExistence type="predicted"/>